<dbReference type="EMBL" id="BLXT01004503">
    <property type="protein sequence ID" value="GFO13771.1"/>
    <property type="molecule type" value="Genomic_DNA"/>
</dbReference>
<dbReference type="InterPro" id="IPR029526">
    <property type="entry name" value="PGBD"/>
</dbReference>
<evidence type="ECO:0000313" key="3">
    <source>
        <dbReference type="EMBL" id="GFO13771.1"/>
    </source>
</evidence>
<dbReference type="Pfam" id="PF13843">
    <property type="entry name" value="DDE_Tnp_1_7"/>
    <property type="match status" value="1"/>
</dbReference>
<gene>
    <name evidence="3" type="ORF">PoB_004027600</name>
</gene>
<feature type="domain" description="PiggyBac transposable element-derived protein" evidence="2">
    <location>
        <begin position="142"/>
        <end position="194"/>
    </location>
</feature>
<comment type="caution">
    <text evidence="3">The sequence shown here is derived from an EMBL/GenBank/DDBJ whole genome shotgun (WGS) entry which is preliminary data.</text>
</comment>
<dbReference type="AlphaFoldDB" id="A0AAV4B4M5"/>
<keyword evidence="4" id="KW-1185">Reference proteome</keyword>
<feature type="region of interest" description="Disordered" evidence="1">
    <location>
        <begin position="1"/>
        <end position="102"/>
    </location>
</feature>
<accession>A0AAV4B4M5</accession>
<organism evidence="3 4">
    <name type="scientific">Plakobranchus ocellatus</name>
    <dbReference type="NCBI Taxonomy" id="259542"/>
    <lineage>
        <taxon>Eukaryota</taxon>
        <taxon>Metazoa</taxon>
        <taxon>Spiralia</taxon>
        <taxon>Lophotrochozoa</taxon>
        <taxon>Mollusca</taxon>
        <taxon>Gastropoda</taxon>
        <taxon>Heterobranchia</taxon>
        <taxon>Euthyneura</taxon>
        <taxon>Panpulmonata</taxon>
        <taxon>Sacoglossa</taxon>
        <taxon>Placobranchoidea</taxon>
        <taxon>Plakobranchidae</taxon>
        <taxon>Plakobranchus</taxon>
    </lineage>
</organism>
<evidence type="ECO:0000256" key="1">
    <source>
        <dbReference type="SAM" id="MobiDB-lite"/>
    </source>
</evidence>
<name>A0AAV4B4M5_9GAST</name>
<feature type="compositionally biased region" description="Low complexity" evidence="1">
    <location>
        <begin position="80"/>
        <end position="99"/>
    </location>
</feature>
<feature type="compositionally biased region" description="Acidic residues" evidence="1">
    <location>
        <begin position="46"/>
        <end position="58"/>
    </location>
</feature>
<evidence type="ECO:0000313" key="4">
    <source>
        <dbReference type="Proteomes" id="UP000735302"/>
    </source>
</evidence>
<protein>
    <submittedName>
        <fullName evidence="3">PiggyBac transposable element-derived protein 4</fullName>
    </submittedName>
</protein>
<reference evidence="3 4" key="1">
    <citation type="journal article" date="2021" name="Elife">
        <title>Chloroplast acquisition without the gene transfer in kleptoplastic sea slugs, Plakobranchus ocellatus.</title>
        <authorList>
            <person name="Maeda T."/>
            <person name="Takahashi S."/>
            <person name="Yoshida T."/>
            <person name="Shimamura S."/>
            <person name="Takaki Y."/>
            <person name="Nagai Y."/>
            <person name="Toyoda A."/>
            <person name="Suzuki Y."/>
            <person name="Arimoto A."/>
            <person name="Ishii H."/>
            <person name="Satoh N."/>
            <person name="Nishiyama T."/>
            <person name="Hasebe M."/>
            <person name="Maruyama T."/>
            <person name="Minagawa J."/>
            <person name="Obokata J."/>
            <person name="Shigenobu S."/>
        </authorList>
    </citation>
    <scope>NUCLEOTIDE SEQUENCE [LARGE SCALE GENOMIC DNA]</scope>
</reference>
<proteinExistence type="predicted"/>
<feature type="non-terminal residue" evidence="3">
    <location>
        <position position="198"/>
    </location>
</feature>
<evidence type="ECO:0000259" key="2">
    <source>
        <dbReference type="Pfam" id="PF13843"/>
    </source>
</evidence>
<sequence>MACRRGLFESLQTEIENREEDDSSISSYSDESDGEDFNYEFPHDDELPEPSDSDEEYVLTELGPVAYHFPDNDEENNQVPVPSTSATEPPSPSPSSSTTDAEYTAKDGTIWSKVPPVVQKTPSRNVFKPPKTPLRCCETVITPLSAFKLFLTDSMVADIVKYTNMEGVRAEQDNWRPTDSTEILALVGCFIHLGAKNM</sequence>
<dbReference type="Proteomes" id="UP000735302">
    <property type="component" value="Unassembled WGS sequence"/>
</dbReference>